<reference evidence="3" key="1">
    <citation type="submission" date="2021-01" db="EMBL/GenBank/DDBJ databases">
        <title>Modified the classification status of verrucomicrobia.</title>
        <authorList>
            <person name="Feng X."/>
        </authorList>
    </citation>
    <scope>NUCLEOTIDE SEQUENCE</scope>
    <source>
        <strain evidence="3">_KCTC 22039</strain>
    </source>
</reference>
<evidence type="ECO:0000256" key="1">
    <source>
        <dbReference type="SAM" id="SignalP"/>
    </source>
</evidence>
<comment type="caution">
    <text evidence="3">The sequence shown here is derived from an EMBL/GenBank/DDBJ whole genome shotgun (WGS) entry which is preliminary data.</text>
</comment>
<dbReference type="Proteomes" id="UP000624703">
    <property type="component" value="Unassembled WGS sequence"/>
</dbReference>
<feature type="chain" id="PRO_5035238571" evidence="1">
    <location>
        <begin position="23"/>
        <end position="486"/>
    </location>
</feature>
<dbReference type="InterPro" id="IPR039564">
    <property type="entry name" value="Peptidase_C39-like"/>
</dbReference>
<evidence type="ECO:0000259" key="2">
    <source>
        <dbReference type="Pfam" id="PF13529"/>
    </source>
</evidence>
<dbReference type="EMBL" id="JAENIM010000034">
    <property type="protein sequence ID" value="MBK1790823.1"/>
    <property type="molecule type" value="Genomic_DNA"/>
</dbReference>
<evidence type="ECO:0000313" key="4">
    <source>
        <dbReference type="Proteomes" id="UP000624703"/>
    </source>
</evidence>
<keyword evidence="4" id="KW-1185">Reference proteome</keyword>
<proteinExistence type="predicted"/>
<evidence type="ECO:0000313" key="3">
    <source>
        <dbReference type="EMBL" id="MBK1790823.1"/>
    </source>
</evidence>
<protein>
    <submittedName>
        <fullName evidence="3">C39 family peptidase</fullName>
    </submittedName>
</protein>
<name>A0A8J7MD94_9BACT</name>
<dbReference type="RefSeq" id="WP_200310847.1">
    <property type="nucleotide sequence ID" value="NZ_JAENIM010000034.1"/>
</dbReference>
<keyword evidence="1" id="KW-0732">Signal</keyword>
<dbReference type="Pfam" id="PF13529">
    <property type="entry name" value="Peptidase_C39_2"/>
    <property type="match status" value="1"/>
</dbReference>
<feature type="signal peptide" evidence="1">
    <location>
        <begin position="1"/>
        <end position="22"/>
    </location>
</feature>
<organism evidence="3 4">
    <name type="scientific">Persicirhabdus sediminis</name>
    <dbReference type="NCBI Taxonomy" id="454144"/>
    <lineage>
        <taxon>Bacteria</taxon>
        <taxon>Pseudomonadati</taxon>
        <taxon>Verrucomicrobiota</taxon>
        <taxon>Verrucomicrobiia</taxon>
        <taxon>Verrucomicrobiales</taxon>
        <taxon>Verrucomicrobiaceae</taxon>
        <taxon>Persicirhabdus</taxon>
    </lineage>
</organism>
<sequence>MRILTCALLAVSLCCIPAPLQAGGEVRQFTNKQGQSIQASVESISDDKVTLLLKSGKSYTIPISSLSQADQDFLKENAGKLNAGLTGIADQLNQAAGHQLFTADSLFTRPADEIASALKLKPESKTDYSQSWRLYAAFRAKDYTLFGAMPYSIAMYADAEGNMQSLSAVFANKGDFGQEANFGPDHFLNKRPNPPGSLQEAMDMDDAAVHGAITPILGEPKKQRYGEGKARRWTQRWDWNGLSILLSTAENEYVTLSIVPTALADSKGKTERVKDEVIKAQLEKNLSQNENGDVLLKNIPMVNQGPKGYCVPATFERAMRYMGIEADMYLLAMIGETNEGGGTSVSKLVDGVKSQVYSKGRRTKDIDLKNPIRIRDIKRYIDQGAPLMWRMCSTDKYNELANNRTKARQSVTDWAEYAKIAAEESAPFADYPSAEDSYHICMIIGYNETTGEIAVSDSWGPRYEVRWIHSLEASPYSKDACFIILP</sequence>
<feature type="domain" description="Peptidase C39-like" evidence="2">
    <location>
        <begin position="298"/>
        <end position="459"/>
    </location>
</feature>
<dbReference type="AlphaFoldDB" id="A0A8J7MD94"/>
<accession>A0A8J7MD94</accession>
<dbReference type="Gene3D" id="2.30.30.700">
    <property type="entry name" value="SLA1 homology domain 1"/>
    <property type="match status" value="1"/>
</dbReference>
<gene>
    <name evidence="3" type="ORF">JIN82_06605</name>
</gene>